<dbReference type="Proteomes" id="UP001398556">
    <property type="component" value="Unassembled WGS sequence"/>
</dbReference>
<sequence>MTIPELMHSANPYIENNIVFEVPQQLFLQPNGRNAYNQLIRQQVPINTYGVYLWENTITGEIVYIGMAGKVKTNGQLGSHSIENRLIASRGKVNGKDILTNDYISNFMQNSNVNSLTFHILKTNIQTPPSYLEAVLLYNFYTQNGVLPILNNSF</sequence>
<keyword evidence="2" id="KW-1185">Reference proteome</keyword>
<dbReference type="EMBL" id="JBBYHU010000024">
    <property type="protein sequence ID" value="MEL1241686.1"/>
    <property type="molecule type" value="Genomic_DNA"/>
</dbReference>
<reference evidence="1 2" key="1">
    <citation type="submission" date="2024-04" db="EMBL/GenBank/DDBJ databases">
        <title>Flavobacterium sp. DGU99 16S ribosomal RNA gene Genome sequencing and assembly.</title>
        <authorList>
            <person name="Park S."/>
        </authorList>
    </citation>
    <scope>NUCLEOTIDE SEQUENCE [LARGE SCALE GENOMIC DNA]</scope>
    <source>
        <strain evidence="1 2">DGU99</strain>
    </source>
</reference>
<name>A0ABU9HNG0_9FLAO</name>
<dbReference type="RefSeq" id="WP_341700899.1">
    <property type="nucleotide sequence ID" value="NZ_JBBYHU010000024.1"/>
</dbReference>
<evidence type="ECO:0000313" key="2">
    <source>
        <dbReference type="Proteomes" id="UP001398556"/>
    </source>
</evidence>
<organism evidence="1 2">
    <name type="scientific">Flavobacterium flavipallidum</name>
    <dbReference type="NCBI Taxonomy" id="3139140"/>
    <lineage>
        <taxon>Bacteria</taxon>
        <taxon>Pseudomonadati</taxon>
        <taxon>Bacteroidota</taxon>
        <taxon>Flavobacteriia</taxon>
        <taxon>Flavobacteriales</taxon>
        <taxon>Flavobacteriaceae</taxon>
        <taxon>Flavobacterium</taxon>
    </lineage>
</organism>
<comment type="caution">
    <text evidence="1">The sequence shown here is derived from an EMBL/GenBank/DDBJ whole genome shotgun (WGS) entry which is preliminary data.</text>
</comment>
<evidence type="ECO:0000313" key="1">
    <source>
        <dbReference type="EMBL" id="MEL1241686.1"/>
    </source>
</evidence>
<protein>
    <recommendedName>
        <fullName evidence="3">GIY-YIG domain-containing protein</fullName>
    </recommendedName>
</protein>
<evidence type="ECO:0008006" key="3">
    <source>
        <dbReference type="Google" id="ProtNLM"/>
    </source>
</evidence>
<accession>A0ABU9HNG0</accession>
<proteinExistence type="predicted"/>
<gene>
    <name evidence="1" type="ORF">AAEO59_11555</name>
</gene>